<comment type="caution">
    <text evidence="1">The sequence shown here is derived from an EMBL/GenBank/DDBJ whole genome shotgun (WGS) entry which is preliminary data.</text>
</comment>
<accession>A0A2S4W4M9</accession>
<sequence>KLVQQQGTPKVGTSIFYDIFTILPQQLRQQELADVIRTESREIRGVMCPSRQPPKVLYKWEQGKSITDPLLPLSDPEAIIRARPPMSNPANNSQLSTDNLSMTAPPLLVLSVVRFEDSVAGYFKYLPKRFNGCVEELPNQFTYDLAAVDAVQAVGLELPKDKDDSTLYPRLSSAAIATYRELNALEASVQDKLCGLVLLTLTNDKLDNIINEELELTQADKHRLATDEKYVQSSLSHHLAFHPIQVSVKLHQRLSSGLPTCLLAKQPMINFSSSWVFLEPMQMHHPELVQLYSSAQNSDFTSHLNKVVSFVSARPSKYLCSQARIVLIALLFHLMYTDFPPVNQLVSASVSSLVSNPGGQFLLFEHDTILLIIILLADFNSD</sequence>
<gene>
    <name evidence="1" type="ORF">PSTT_01164</name>
</gene>
<protein>
    <submittedName>
        <fullName evidence="1">Uncharacterized protein</fullName>
    </submittedName>
</protein>
<feature type="non-terminal residue" evidence="1">
    <location>
        <position position="1"/>
    </location>
</feature>
<dbReference type="Proteomes" id="UP000239156">
    <property type="component" value="Unassembled WGS sequence"/>
</dbReference>
<keyword evidence="2" id="KW-1185">Reference proteome</keyword>
<dbReference type="VEuPathDB" id="FungiDB:PSTT_01164"/>
<name>A0A2S4W4M9_9BASI</name>
<dbReference type="AlphaFoldDB" id="A0A2S4W4M9"/>
<organism evidence="1 2">
    <name type="scientific">Puccinia striiformis</name>
    <dbReference type="NCBI Taxonomy" id="27350"/>
    <lineage>
        <taxon>Eukaryota</taxon>
        <taxon>Fungi</taxon>
        <taxon>Dikarya</taxon>
        <taxon>Basidiomycota</taxon>
        <taxon>Pucciniomycotina</taxon>
        <taxon>Pucciniomycetes</taxon>
        <taxon>Pucciniales</taxon>
        <taxon>Pucciniaceae</taxon>
        <taxon>Puccinia</taxon>
    </lineage>
</organism>
<proteinExistence type="predicted"/>
<evidence type="ECO:0000313" key="1">
    <source>
        <dbReference type="EMBL" id="POW16713.1"/>
    </source>
</evidence>
<reference evidence="1" key="1">
    <citation type="submission" date="2017-12" db="EMBL/GenBank/DDBJ databases">
        <title>Gene loss provides genomic basis for host adaptation in cereal stripe rust fungi.</title>
        <authorList>
            <person name="Xia C."/>
        </authorList>
    </citation>
    <scope>NUCLEOTIDE SEQUENCE [LARGE SCALE GENOMIC DNA]</scope>
    <source>
        <strain evidence="1">93-210</strain>
    </source>
</reference>
<evidence type="ECO:0000313" key="2">
    <source>
        <dbReference type="Proteomes" id="UP000239156"/>
    </source>
</evidence>
<dbReference type="EMBL" id="PKSL01000006">
    <property type="protein sequence ID" value="POW16713.1"/>
    <property type="molecule type" value="Genomic_DNA"/>
</dbReference>
<dbReference type="VEuPathDB" id="FungiDB:PSHT_13976"/>